<evidence type="ECO:0000256" key="9">
    <source>
        <dbReference type="SAM" id="Coils"/>
    </source>
</evidence>
<dbReference type="InterPro" id="IPR025932">
    <property type="entry name" value="Trypano_VSG_B_N_dom"/>
</dbReference>
<keyword evidence="6" id="KW-0472">Membrane</keyword>
<dbReference type="EMBL" id="KC612567">
    <property type="protein sequence ID" value="AGH59998.1"/>
    <property type="molecule type" value="Genomic_DNA"/>
</dbReference>
<dbReference type="GO" id="GO:0098552">
    <property type="term" value="C:side of membrane"/>
    <property type="evidence" value="ECO:0007669"/>
    <property type="project" value="UniProtKB-KW"/>
</dbReference>
<feature type="domain" description="Trypanosome variant surface glycoprotein B-type N-terminal" evidence="11">
    <location>
        <begin position="11"/>
        <end position="414"/>
    </location>
</feature>
<evidence type="ECO:0000256" key="6">
    <source>
        <dbReference type="ARBA" id="ARBA00023136"/>
    </source>
</evidence>
<keyword evidence="7" id="KW-0325">Glycoprotein</keyword>
<feature type="chain" id="PRO_5004057747" evidence="10">
    <location>
        <begin position="23"/>
        <end position="491"/>
    </location>
</feature>
<dbReference type="GO" id="GO:0005886">
    <property type="term" value="C:plasma membrane"/>
    <property type="evidence" value="ECO:0007669"/>
    <property type="project" value="UniProtKB-SubCell"/>
</dbReference>
<evidence type="ECO:0000256" key="3">
    <source>
        <dbReference type="ARBA" id="ARBA00022475"/>
    </source>
</evidence>
<feature type="coiled-coil region" evidence="9">
    <location>
        <begin position="396"/>
        <end position="430"/>
    </location>
</feature>
<keyword evidence="4" id="KW-0336">GPI-anchor</keyword>
<comment type="subcellular location">
    <subcellularLocation>
        <location evidence="2">Cell membrane</location>
        <topology evidence="2">Lipid-anchor</topology>
        <topology evidence="2">GPI-anchor</topology>
    </subcellularLocation>
</comment>
<comment type="function">
    <text evidence="1">VSG forms a coat on the surface of the parasite. The trypanosome evades the immune response of the host by expressing a series of antigenically distinct VSGs from an estimated 1000 VSG genes.</text>
</comment>
<accession>M4SUH5</accession>
<dbReference type="Pfam" id="PF13206">
    <property type="entry name" value="VSG_B"/>
    <property type="match status" value="1"/>
</dbReference>
<name>M4SUH5_9TRYP</name>
<organism evidence="12">
    <name type="scientific">Trypanosoma brucei</name>
    <dbReference type="NCBI Taxonomy" id="5691"/>
    <lineage>
        <taxon>Eukaryota</taxon>
        <taxon>Discoba</taxon>
        <taxon>Euglenozoa</taxon>
        <taxon>Kinetoplastea</taxon>
        <taxon>Metakinetoplastina</taxon>
        <taxon>Trypanosomatida</taxon>
        <taxon>Trypanosomatidae</taxon>
        <taxon>Trypanosoma</taxon>
    </lineage>
</organism>
<dbReference type="VEuPathDB" id="TriTrypDB:Tb10.v4.0200"/>
<keyword evidence="8" id="KW-0449">Lipoprotein</keyword>
<evidence type="ECO:0000256" key="2">
    <source>
        <dbReference type="ARBA" id="ARBA00004609"/>
    </source>
</evidence>
<reference evidence="12" key="1">
    <citation type="submission" date="2013-02" db="EMBL/GenBank/DDBJ databases">
        <authorList>
            <person name="Cross G.A.M."/>
            <person name="Kim H.-S."/>
            <person name="Wickstead B."/>
        </authorList>
    </citation>
    <scope>NUCLEOTIDE SEQUENCE</scope>
    <source>
        <strain evidence="12">Lister 427</strain>
    </source>
</reference>
<evidence type="ECO:0000313" key="12">
    <source>
        <dbReference type="EMBL" id="AGH59998.1"/>
    </source>
</evidence>
<evidence type="ECO:0000256" key="1">
    <source>
        <dbReference type="ARBA" id="ARBA00002523"/>
    </source>
</evidence>
<evidence type="ECO:0000256" key="10">
    <source>
        <dbReference type="SAM" id="SignalP"/>
    </source>
</evidence>
<evidence type="ECO:0000256" key="8">
    <source>
        <dbReference type="ARBA" id="ARBA00023288"/>
    </source>
</evidence>
<sequence>MEQEKFIYILLCFLALVTVANAANENEQEFDQMCRLYKLLNDPITIPGLTISLRSDSTEAANQITLGILDRAQKINMSVAEQPIVEVLTNTDKYKNKAAVDGDATKKGYFNLKDDAELEKMRSAYKEVLGAQGAEKAFSKKYGRALEEKQRQLLRPAMSNLYQNLANTAALCQDLEAKLRQTIATARVHMGKALYGSKYAATPTDLLSSTGPLPNPTAANFPWPTSADRKTACAKPDGDDSTKAGNALATDVVCICIRDHSTGHDICAAGISPAEANFAASRSPANAAEAFEKIVAKCKPGSEKITLLNIASKLTAAVQAVYARMDKNGITAAAANGGPNGAAKRFNFYGITALGGAAPGRGATGATTHAMAGEGVCIDYSAYLKPTKGIPWINNIEAAAAELKKGKELFAELNRELAKAVAQERQMETLLIVGTLLTPAVTTAPTETTYKKPTVEEQNKCKLKNTIAEECPSKHCNYDDTKKQCKAKPGT</sequence>
<evidence type="ECO:0000256" key="5">
    <source>
        <dbReference type="ARBA" id="ARBA00022729"/>
    </source>
</evidence>
<reference evidence="12" key="2">
    <citation type="journal article" date="2014" name="Mol. Biochem. Parasitol.">
        <title>Capturing the variant surface glycoprotein repertoire (the VSGnome) of Trypanosoma brucei Lister 427.</title>
        <authorList>
            <person name="Cross G.A."/>
            <person name="Kim H.S."/>
            <person name="Wickstead B."/>
        </authorList>
    </citation>
    <scope>NUCLEOTIDE SEQUENCE</scope>
    <source>
        <strain evidence="12">Lister 427</strain>
    </source>
</reference>
<evidence type="ECO:0000259" key="11">
    <source>
        <dbReference type="Pfam" id="PF13206"/>
    </source>
</evidence>
<evidence type="ECO:0000256" key="7">
    <source>
        <dbReference type="ARBA" id="ARBA00023180"/>
    </source>
</evidence>
<protein>
    <submittedName>
        <fullName evidence="12">Variant surface glycoprotein 1057</fullName>
    </submittedName>
</protein>
<proteinExistence type="predicted"/>
<evidence type="ECO:0000256" key="4">
    <source>
        <dbReference type="ARBA" id="ARBA00022622"/>
    </source>
</evidence>
<keyword evidence="5 10" id="KW-0732">Signal</keyword>
<keyword evidence="9" id="KW-0175">Coiled coil</keyword>
<keyword evidence="3" id="KW-1003">Cell membrane</keyword>
<dbReference type="VEuPathDB" id="TriTrypDB:Tb427_000597800"/>
<feature type="signal peptide" evidence="10">
    <location>
        <begin position="1"/>
        <end position="22"/>
    </location>
</feature>
<dbReference type="VEuPathDB" id="TriTrypDB:Tb1125.11.17480"/>
<dbReference type="AlphaFoldDB" id="M4SUH5"/>